<sequence>MMKVTLFLIVAVFAPDLLCKPNGNLNSNYDQREYTDNGWNIQESLQTYSDPGQNSVSWQGDIGTSVGQIPEIGSMNPNQGPSVGQIPNPGSLNPNQGPGLGQTPGQWPSYYYSIPTPGPQGFLPGELSWGPFKFRFNWSKFSSPRPWDTNPFEKPFPIGDIVSFESPIPLPAPRPWNTNPFEQSPPPLSKIPAFNFPDLLNDYQNYIMRATYNKNYDSTQLGGPPGSTYNTNVVVDHYCSHERYGN</sequence>
<feature type="region of interest" description="Disordered" evidence="1">
    <location>
        <begin position="50"/>
        <end position="100"/>
    </location>
</feature>
<evidence type="ECO:0000313" key="4">
    <source>
        <dbReference type="Proteomes" id="UP000826195"/>
    </source>
</evidence>
<feature type="signal peptide" evidence="2">
    <location>
        <begin position="1"/>
        <end position="19"/>
    </location>
</feature>
<dbReference type="Proteomes" id="UP000826195">
    <property type="component" value="Unassembled WGS sequence"/>
</dbReference>
<evidence type="ECO:0000256" key="2">
    <source>
        <dbReference type="SAM" id="SignalP"/>
    </source>
</evidence>
<comment type="caution">
    <text evidence="3">The sequence shown here is derived from an EMBL/GenBank/DDBJ whole genome shotgun (WGS) entry which is preliminary data.</text>
</comment>
<keyword evidence="2" id="KW-0732">Signal</keyword>
<evidence type="ECO:0000256" key="1">
    <source>
        <dbReference type="SAM" id="MobiDB-lite"/>
    </source>
</evidence>
<proteinExistence type="predicted"/>
<name>A0AAV7IRX8_COTGL</name>
<dbReference type="AlphaFoldDB" id="A0AAV7IRX8"/>
<protein>
    <submittedName>
        <fullName evidence="3">Uncharacterized protein</fullName>
    </submittedName>
</protein>
<accession>A0AAV7IRX8</accession>
<keyword evidence="4" id="KW-1185">Reference proteome</keyword>
<dbReference type="EMBL" id="JAHXZJ010000747">
    <property type="protein sequence ID" value="KAH0557319.1"/>
    <property type="molecule type" value="Genomic_DNA"/>
</dbReference>
<feature type="chain" id="PRO_5043496408" evidence="2">
    <location>
        <begin position="20"/>
        <end position="246"/>
    </location>
</feature>
<organism evidence="3 4">
    <name type="scientific">Cotesia glomerata</name>
    <name type="common">Lepidopteran parasitic wasp</name>
    <name type="synonym">Apanteles glomeratus</name>
    <dbReference type="NCBI Taxonomy" id="32391"/>
    <lineage>
        <taxon>Eukaryota</taxon>
        <taxon>Metazoa</taxon>
        <taxon>Ecdysozoa</taxon>
        <taxon>Arthropoda</taxon>
        <taxon>Hexapoda</taxon>
        <taxon>Insecta</taxon>
        <taxon>Pterygota</taxon>
        <taxon>Neoptera</taxon>
        <taxon>Endopterygota</taxon>
        <taxon>Hymenoptera</taxon>
        <taxon>Apocrita</taxon>
        <taxon>Ichneumonoidea</taxon>
        <taxon>Braconidae</taxon>
        <taxon>Microgastrinae</taxon>
        <taxon>Cotesia</taxon>
    </lineage>
</organism>
<evidence type="ECO:0000313" key="3">
    <source>
        <dbReference type="EMBL" id="KAH0557319.1"/>
    </source>
</evidence>
<reference evidence="3 4" key="1">
    <citation type="journal article" date="2021" name="J. Hered.">
        <title>A chromosome-level genome assembly of the parasitoid wasp, Cotesia glomerata (Hymenoptera: Braconidae).</title>
        <authorList>
            <person name="Pinto B.J."/>
            <person name="Weis J.J."/>
            <person name="Gamble T."/>
            <person name="Ode P.J."/>
            <person name="Paul R."/>
            <person name="Zaspel J.M."/>
        </authorList>
    </citation>
    <scope>NUCLEOTIDE SEQUENCE [LARGE SCALE GENOMIC DNA]</scope>
    <source>
        <strain evidence="3">CgM1</strain>
    </source>
</reference>
<gene>
    <name evidence="3" type="ORF">KQX54_003936</name>
</gene>